<name>A0AA39MIA1_9AGAR</name>
<dbReference type="SUPFAM" id="SSF52047">
    <property type="entry name" value="RNI-like"/>
    <property type="match status" value="1"/>
</dbReference>
<keyword evidence="2" id="KW-1185">Reference proteome</keyword>
<accession>A0AA39MIA1</accession>
<evidence type="ECO:0000313" key="1">
    <source>
        <dbReference type="EMBL" id="KAK0435347.1"/>
    </source>
</evidence>
<organism evidence="1 2">
    <name type="scientific">Armillaria borealis</name>
    <dbReference type="NCBI Taxonomy" id="47425"/>
    <lineage>
        <taxon>Eukaryota</taxon>
        <taxon>Fungi</taxon>
        <taxon>Dikarya</taxon>
        <taxon>Basidiomycota</taxon>
        <taxon>Agaricomycotina</taxon>
        <taxon>Agaricomycetes</taxon>
        <taxon>Agaricomycetidae</taxon>
        <taxon>Agaricales</taxon>
        <taxon>Marasmiineae</taxon>
        <taxon>Physalacriaceae</taxon>
        <taxon>Armillaria</taxon>
    </lineage>
</organism>
<dbReference type="EMBL" id="JAUEPT010000063">
    <property type="protein sequence ID" value="KAK0435347.1"/>
    <property type="molecule type" value="Genomic_DNA"/>
</dbReference>
<proteinExistence type="predicted"/>
<gene>
    <name evidence="1" type="ORF">EV421DRAFT_2039131</name>
</gene>
<evidence type="ECO:0008006" key="3">
    <source>
        <dbReference type="Google" id="ProtNLM"/>
    </source>
</evidence>
<comment type="caution">
    <text evidence="1">The sequence shown here is derived from an EMBL/GenBank/DDBJ whole genome shotgun (WGS) entry which is preliminary data.</text>
</comment>
<evidence type="ECO:0000313" key="2">
    <source>
        <dbReference type="Proteomes" id="UP001175226"/>
    </source>
</evidence>
<reference evidence="1" key="1">
    <citation type="submission" date="2023-06" db="EMBL/GenBank/DDBJ databases">
        <authorList>
            <consortium name="Lawrence Berkeley National Laboratory"/>
            <person name="Ahrendt S."/>
            <person name="Sahu N."/>
            <person name="Indic B."/>
            <person name="Wong-Bajracharya J."/>
            <person name="Merenyi Z."/>
            <person name="Ke H.-M."/>
            <person name="Monk M."/>
            <person name="Kocsube S."/>
            <person name="Drula E."/>
            <person name="Lipzen A."/>
            <person name="Balint B."/>
            <person name="Henrissat B."/>
            <person name="Andreopoulos B."/>
            <person name="Martin F.M."/>
            <person name="Harder C.B."/>
            <person name="Rigling D."/>
            <person name="Ford K.L."/>
            <person name="Foster G.D."/>
            <person name="Pangilinan J."/>
            <person name="Papanicolaou A."/>
            <person name="Barry K."/>
            <person name="LaButti K."/>
            <person name="Viragh M."/>
            <person name="Koriabine M."/>
            <person name="Yan M."/>
            <person name="Riley R."/>
            <person name="Champramary S."/>
            <person name="Plett K.L."/>
            <person name="Tsai I.J."/>
            <person name="Slot J."/>
            <person name="Sipos G."/>
            <person name="Plett J."/>
            <person name="Nagy L.G."/>
            <person name="Grigoriev I.V."/>
        </authorList>
    </citation>
    <scope>NUCLEOTIDE SEQUENCE</scope>
    <source>
        <strain evidence="1">FPL87.14</strain>
    </source>
</reference>
<protein>
    <recommendedName>
        <fullName evidence="3">F-box domain-containing protein</fullName>
    </recommendedName>
</protein>
<dbReference type="Proteomes" id="UP001175226">
    <property type="component" value="Unassembled WGS sequence"/>
</dbReference>
<dbReference type="AlphaFoldDB" id="A0AA39MIA1"/>
<sequence>MGIPSYSPTVDVTTLLRSWSSPDRIDKITMAHVRLDMIAVNSLVQPRLEHLRLLESEVSRLRAELDVISPMLDKYHSFHAPIRRLSPEVLLSIFSHLEPGPMPLKDDAPWVLTRDGLSTPTETRPGVHVNTIHFLASVFKQRALGYHSNLLPNDTSYSSHSHAADGAFHQMALSVTGSDRFIPNDLPALEKLDLRMFSDLFYTLQAPRLHTLILSKLYGIPFSRFPSLRRLECSITHSAQLITLLAEAKQLTSLRVDCQEYSDPEMLPGSGVTSNLLELHLPNKVPEALLHISFPLLHSLTFGLPLCPPHDDEPGDVYILDNLHCPRLSTLILNDPTSFLSLKRLLSCPISRLDLVVGAQSVYYALNSTPLPHLEDLRITDKSPWGWWEMLKVIKMKKSLRNVEIKSVSPESIREVFRRESFPNELTISFSLCSGY</sequence>